<dbReference type="Proteomes" id="UP001596523">
    <property type="component" value="Unassembled WGS sequence"/>
</dbReference>
<reference evidence="2" key="1">
    <citation type="journal article" date="2019" name="Int. J. Syst. Evol. Microbiol.">
        <title>The Global Catalogue of Microorganisms (GCM) 10K type strain sequencing project: providing services to taxonomists for standard genome sequencing and annotation.</title>
        <authorList>
            <consortium name="The Broad Institute Genomics Platform"/>
            <consortium name="The Broad Institute Genome Sequencing Center for Infectious Disease"/>
            <person name="Wu L."/>
            <person name="Ma J."/>
        </authorList>
    </citation>
    <scope>NUCLEOTIDE SEQUENCE [LARGE SCALE GENOMIC DNA]</scope>
    <source>
        <strain evidence="2">SYNS20</strain>
    </source>
</reference>
<gene>
    <name evidence="1" type="ORF">ACFQVC_08715</name>
</gene>
<name>A0ABW2JF34_9ACTN</name>
<comment type="caution">
    <text evidence="1">The sequence shown here is derived from an EMBL/GenBank/DDBJ whole genome shotgun (WGS) entry which is preliminary data.</text>
</comment>
<sequence>MPKSTCAKSEEEAEADLNEYCEAIGFDPEWISPSQWAATLRIAQDKEYGYEQAHKTIDSDQEEIGRAAARKARRQRVEDDPSGVLALLDADKEFKGSLTQSILQQCADAYVAGQRVNLGLGGKPMDPEPYNELRRQWAKAALLADDDSVFTGFHSFPPQNKALVGKGNKGDTLDTRKVQGDLLVKIGGVKFNMHVDIAD</sequence>
<accession>A0ABW2JF34</accession>
<keyword evidence="2" id="KW-1185">Reference proteome</keyword>
<dbReference type="RefSeq" id="WP_381828505.1">
    <property type="nucleotide sequence ID" value="NZ_JBHTCF010000003.1"/>
</dbReference>
<evidence type="ECO:0000313" key="1">
    <source>
        <dbReference type="EMBL" id="MFC7304289.1"/>
    </source>
</evidence>
<protein>
    <submittedName>
        <fullName evidence="1">Uncharacterized protein</fullName>
    </submittedName>
</protein>
<evidence type="ECO:0000313" key="2">
    <source>
        <dbReference type="Proteomes" id="UP001596523"/>
    </source>
</evidence>
<proteinExistence type="predicted"/>
<organism evidence="1 2">
    <name type="scientific">Streptomyces monticola</name>
    <dbReference type="NCBI Taxonomy" id="2666263"/>
    <lineage>
        <taxon>Bacteria</taxon>
        <taxon>Bacillati</taxon>
        <taxon>Actinomycetota</taxon>
        <taxon>Actinomycetes</taxon>
        <taxon>Kitasatosporales</taxon>
        <taxon>Streptomycetaceae</taxon>
        <taxon>Streptomyces</taxon>
    </lineage>
</organism>
<dbReference type="EMBL" id="JBHTCF010000003">
    <property type="protein sequence ID" value="MFC7304289.1"/>
    <property type="molecule type" value="Genomic_DNA"/>
</dbReference>